<dbReference type="Pfam" id="PF03924">
    <property type="entry name" value="CHASE"/>
    <property type="match status" value="1"/>
</dbReference>
<dbReference type="AlphaFoldDB" id="A0A6M1TEI8"/>
<organism evidence="16 17">
    <name type="scientific">Fodinibius halophilus</name>
    <dbReference type="NCBI Taxonomy" id="1736908"/>
    <lineage>
        <taxon>Bacteria</taxon>
        <taxon>Pseudomonadati</taxon>
        <taxon>Balneolota</taxon>
        <taxon>Balneolia</taxon>
        <taxon>Balneolales</taxon>
        <taxon>Balneolaceae</taxon>
        <taxon>Fodinibius</taxon>
    </lineage>
</organism>
<keyword evidence="17" id="KW-1185">Reference proteome</keyword>
<dbReference type="PANTHER" id="PTHR41523:SF8">
    <property type="entry name" value="ETHYLENE RESPONSE SENSOR PROTEIN"/>
    <property type="match status" value="1"/>
</dbReference>
<dbReference type="SUPFAM" id="SSF55785">
    <property type="entry name" value="PYP-like sensor domain (PAS domain)"/>
    <property type="match status" value="1"/>
</dbReference>
<dbReference type="InterPro" id="IPR000014">
    <property type="entry name" value="PAS"/>
</dbReference>
<reference evidence="16 17" key="1">
    <citation type="submission" date="2020-02" db="EMBL/GenBank/DDBJ databases">
        <title>Aliifodinibius halophilus 2W32, complete genome.</title>
        <authorList>
            <person name="Li Y."/>
            <person name="Wu S."/>
        </authorList>
    </citation>
    <scope>NUCLEOTIDE SEQUENCE [LARGE SCALE GENOMIC DNA]</scope>
    <source>
        <strain evidence="16 17">2W32</strain>
    </source>
</reference>
<evidence type="ECO:0000256" key="4">
    <source>
        <dbReference type="ARBA" id="ARBA00022553"/>
    </source>
</evidence>
<dbReference type="Gene3D" id="3.30.450.350">
    <property type="entry name" value="CHASE domain"/>
    <property type="match status" value="1"/>
</dbReference>
<keyword evidence="8" id="KW-0418">Kinase</keyword>
<dbReference type="InterPro" id="IPR013767">
    <property type="entry name" value="PAS_fold"/>
</dbReference>
<evidence type="ECO:0000313" key="16">
    <source>
        <dbReference type="EMBL" id="NGP88592.1"/>
    </source>
</evidence>
<keyword evidence="4" id="KW-0597">Phosphoprotein</keyword>
<evidence type="ECO:0000256" key="11">
    <source>
        <dbReference type="ARBA" id="ARBA00023136"/>
    </source>
</evidence>
<dbReference type="Pfam" id="PF00989">
    <property type="entry name" value="PAS"/>
    <property type="match status" value="1"/>
</dbReference>
<dbReference type="EMBL" id="JAALLS010000011">
    <property type="protein sequence ID" value="NGP88592.1"/>
    <property type="molecule type" value="Genomic_DNA"/>
</dbReference>
<comment type="subcellular location">
    <subcellularLocation>
        <location evidence="2">Membrane</location>
    </subcellularLocation>
</comment>
<dbReference type="PROSITE" id="PS50839">
    <property type="entry name" value="CHASE"/>
    <property type="match status" value="1"/>
</dbReference>
<dbReference type="PANTHER" id="PTHR41523">
    <property type="entry name" value="TWO-COMPONENT SYSTEM SENSOR PROTEIN"/>
    <property type="match status" value="1"/>
</dbReference>
<evidence type="ECO:0000256" key="2">
    <source>
        <dbReference type="ARBA" id="ARBA00004370"/>
    </source>
</evidence>
<proteinExistence type="predicted"/>
<evidence type="ECO:0000256" key="12">
    <source>
        <dbReference type="SAM" id="Phobius"/>
    </source>
</evidence>
<evidence type="ECO:0000256" key="10">
    <source>
        <dbReference type="ARBA" id="ARBA00022989"/>
    </source>
</evidence>
<dbReference type="GO" id="GO:0006355">
    <property type="term" value="P:regulation of DNA-templated transcription"/>
    <property type="evidence" value="ECO:0007669"/>
    <property type="project" value="InterPro"/>
</dbReference>
<dbReference type="InterPro" id="IPR036890">
    <property type="entry name" value="HATPase_C_sf"/>
</dbReference>
<sequence length="624" mass="70699">MAFLKKYRTLNSIGLGTILSLFVIIGWHNSQTDLESSLSDNVSNTAHLIVEQFRNAISEDVNKLKNLKKRLEITEGAYFDFWSKDASLLINQDSTLKLIEWIDDSGIIKRVEPYNENKEAIGLDITKLEYRYPEWSKAREDSTFNLTHWLELVQGDHAFLIDAPVYIDGQFKGTITAGIDPSYHFQDILHTFSEYHVQIQDEKGDIFYTFGDSAKTNSLQNFGTVKKIDIGDASKSTWTVTITPNHLFRKDNSTESNTFPLILALVLCGLVSISFFFGLKSLDAEKSLIKTNKKLRSLIDSSPLAICVINTEGIVTDFWNSAAEKMFGWQAEKVIGEHLPLINDDELKDFKTLINESLQEGGVKNKQIKKTRKDGTEGLFMLNIGMISGGEEMLVLIEDITEIKNYQQKIKKSLNEKEFLLTEIHHRVKNNLAIIVGLIDLQKDRISDERVIPILNETQSRIYSISGVHELLYQADDFTEISLAEYIDKLLDKLQQTYQGTERPVLISKEINSFGVNINQAVPLGLLINELITNSFKHAFSDTQIPKITLSIDQKDGYINIHYQDNGKGMSPQVFENKNSLGLNLIRTLIKQLNAEYKLDTDCESGFGLHLEFPVSQKGAHSNI</sequence>
<evidence type="ECO:0000256" key="3">
    <source>
        <dbReference type="ARBA" id="ARBA00012438"/>
    </source>
</evidence>
<dbReference type="NCBIfam" id="TIGR00229">
    <property type="entry name" value="sensory_box"/>
    <property type="match status" value="1"/>
</dbReference>
<keyword evidence="5" id="KW-0808">Transferase</keyword>
<evidence type="ECO:0000259" key="15">
    <source>
        <dbReference type="PROSITE" id="PS50839"/>
    </source>
</evidence>
<evidence type="ECO:0000259" key="14">
    <source>
        <dbReference type="PROSITE" id="PS50112"/>
    </source>
</evidence>
<dbReference type="EC" id="2.7.13.3" evidence="3"/>
<evidence type="ECO:0000256" key="6">
    <source>
        <dbReference type="ARBA" id="ARBA00022692"/>
    </source>
</evidence>
<feature type="domain" description="CHASE" evidence="15">
    <location>
        <begin position="107"/>
        <end position="194"/>
    </location>
</feature>
<dbReference type="SMART" id="SM00091">
    <property type="entry name" value="PAS"/>
    <property type="match status" value="1"/>
</dbReference>
<feature type="transmembrane region" description="Helical" evidence="12">
    <location>
        <begin position="259"/>
        <end position="279"/>
    </location>
</feature>
<dbReference type="PROSITE" id="PS50109">
    <property type="entry name" value="HIS_KIN"/>
    <property type="match status" value="1"/>
</dbReference>
<dbReference type="Proteomes" id="UP000479132">
    <property type="component" value="Unassembled WGS sequence"/>
</dbReference>
<keyword evidence="7" id="KW-0547">Nucleotide-binding</keyword>
<dbReference type="InterPro" id="IPR005467">
    <property type="entry name" value="His_kinase_dom"/>
</dbReference>
<keyword evidence="11 12" id="KW-0472">Membrane</keyword>
<keyword evidence="10 12" id="KW-1133">Transmembrane helix</keyword>
<dbReference type="CDD" id="cd00130">
    <property type="entry name" value="PAS"/>
    <property type="match status" value="1"/>
</dbReference>
<accession>A0A6M1TEI8</accession>
<dbReference type="RefSeq" id="WP_165268492.1">
    <property type="nucleotide sequence ID" value="NZ_JAALLS010000011.1"/>
</dbReference>
<dbReference type="SMART" id="SM00387">
    <property type="entry name" value="HATPase_c"/>
    <property type="match status" value="1"/>
</dbReference>
<keyword evidence="6 12" id="KW-0812">Transmembrane</keyword>
<dbReference type="SMART" id="SM01079">
    <property type="entry name" value="CHASE"/>
    <property type="match status" value="1"/>
</dbReference>
<dbReference type="InterPro" id="IPR006189">
    <property type="entry name" value="CHASE_dom"/>
</dbReference>
<comment type="catalytic activity">
    <reaction evidence="1">
        <text>ATP + protein L-histidine = ADP + protein N-phospho-L-histidine.</text>
        <dbReference type="EC" id="2.7.13.3"/>
    </reaction>
</comment>
<dbReference type="InterPro" id="IPR035965">
    <property type="entry name" value="PAS-like_dom_sf"/>
</dbReference>
<feature type="domain" description="PAS" evidence="14">
    <location>
        <begin position="291"/>
        <end position="361"/>
    </location>
</feature>
<protein>
    <recommendedName>
        <fullName evidence="3">histidine kinase</fullName>
        <ecNumber evidence="3">2.7.13.3</ecNumber>
    </recommendedName>
</protein>
<dbReference type="GO" id="GO:0005524">
    <property type="term" value="F:ATP binding"/>
    <property type="evidence" value="ECO:0007669"/>
    <property type="project" value="UniProtKB-KW"/>
</dbReference>
<keyword evidence="9" id="KW-0067">ATP-binding</keyword>
<dbReference type="SUPFAM" id="SSF55874">
    <property type="entry name" value="ATPase domain of HSP90 chaperone/DNA topoisomerase II/histidine kinase"/>
    <property type="match status" value="1"/>
</dbReference>
<dbReference type="Gene3D" id="3.30.450.20">
    <property type="entry name" value="PAS domain"/>
    <property type="match status" value="1"/>
</dbReference>
<evidence type="ECO:0000256" key="5">
    <source>
        <dbReference type="ARBA" id="ARBA00022679"/>
    </source>
</evidence>
<dbReference type="InterPro" id="IPR003594">
    <property type="entry name" value="HATPase_dom"/>
</dbReference>
<dbReference type="Pfam" id="PF02518">
    <property type="entry name" value="HATPase_c"/>
    <property type="match status" value="1"/>
</dbReference>
<evidence type="ECO:0000259" key="13">
    <source>
        <dbReference type="PROSITE" id="PS50109"/>
    </source>
</evidence>
<evidence type="ECO:0000256" key="8">
    <source>
        <dbReference type="ARBA" id="ARBA00022777"/>
    </source>
</evidence>
<evidence type="ECO:0000313" key="17">
    <source>
        <dbReference type="Proteomes" id="UP000479132"/>
    </source>
</evidence>
<name>A0A6M1TEI8_9BACT</name>
<dbReference type="GO" id="GO:0007165">
    <property type="term" value="P:signal transduction"/>
    <property type="evidence" value="ECO:0007669"/>
    <property type="project" value="UniProtKB-ARBA"/>
</dbReference>
<evidence type="ECO:0000256" key="1">
    <source>
        <dbReference type="ARBA" id="ARBA00000085"/>
    </source>
</evidence>
<dbReference type="Gene3D" id="3.30.565.10">
    <property type="entry name" value="Histidine kinase-like ATPase, C-terminal domain"/>
    <property type="match status" value="1"/>
</dbReference>
<dbReference type="GO" id="GO:0004673">
    <property type="term" value="F:protein histidine kinase activity"/>
    <property type="evidence" value="ECO:0007669"/>
    <property type="project" value="UniProtKB-EC"/>
</dbReference>
<dbReference type="Pfam" id="PF07568">
    <property type="entry name" value="HisKA_2"/>
    <property type="match status" value="1"/>
</dbReference>
<dbReference type="PROSITE" id="PS50112">
    <property type="entry name" value="PAS"/>
    <property type="match status" value="1"/>
</dbReference>
<dbReference type="InterPro" id="IPR042240">
    <property type="entry name" value="CHASE_sf"/>
</dbReference>
<dbReference type="InterPro" id="IPR011495">
    <property type="entry name" value="Sig_transdc_His_kin_sub2_dim/P"/>
</dbReference>
<evidence type="ECO:0000256" key="9">
    <source>
        <dbReference type="ARBA" id="ARBA00022840"/>
    </source>
</evidence>
<feature type="domain" description="Histidine kinase" evidence="13">
    <location>
        <begin position="423"/>
        <end position="617"/>
    </location>
</feature>
<gene>
    <name evidence="16" type="ORF">G3569_09510</name>
</gene>
<comment type="caution">
    <text evidence="16">The sequence shown here is derived from an EMBL/GenBank/DDBJ whole genome shotgun (WGS) entry which is preliminary data.</text>
</comment>
<evidence type="ECO:0000256" key="7">
    <source>
        <dbReference type="ARBA" id="ARBA00022741"/>
    </source>
</evidence>
<dbReference type="GO" id="GO:0016020">
    <property type="term" value="C:membrane"/>
    <property type="evidence" value="ECO:0007669"/>
    <property type="project" value="UniProtKB-SubCell"/>
</dbReference>